<gene>
    <name evidence="14" type="ORF">CWE22_00175</name>
</gene>
<dbReference type="AlphaFoldDB" id="A0A7Z6ZSU8"/>
<organism evidence="14 15">
    <name type="scientific">Pseudidiomarina aestuarii</name>
    <dbReference type="NCBI Taxonomy" id="624146"/>
    <lineage>
        <taxon>Bacteria</taxon>
        <taxon>Pseudomonadati</taxon>
        <taxon>Pseudomonadota</taxon>
        <taxon>Gammaproteobacteria</taxon>
        <taxon>Alteromonadales</taxon>
        <taxon>Idiomarinaceae</taxon>
        <taxon>Pseudidiomarina</taxon>
    </lineage>
</organism>
<keyword evidence="6" id="KW-0547">Nucleotide-binding</keyword>
<keyword evidence="4" id="KW-0548">Nucleotidyltransferase</keyword>
<evidence type="ECO:0000256" key="6">
    <source>
        <dbReference type="ARBA" id="ARBA00022741"/>
    </source>
</evidence>
<dbReference type="GO" id="GO:0046872">
    <property type="term" value="F:metal ion binding"/>
    <property type="evidence" value="ECO:0007669"/>
    <property type="project" value="UniProtKB-KW"/>
</dbReference>
<evidence type="ECO:0000313" key="14">
    <source>
        <dbReference type="EMBL" id="RUO40668.1"/>
    </source>
</evidence>
<evidence type="ECO:0000259" key="12">
    <source>
        <dbReference type="Pfam" id="PF01743"/>
    </source>
</evidence>
<keyword evidence="2 11" id="KW-0808">Transferase</keyword>
<evidence type="ECO:0000256" key="4">
    <source>
        <dbReference type="ARBA" id="ARBA00022695"/>
    </source>
</evidence>
<evidence type="ECO:0000256" key="7">
    <source>
        <dbReference type="ARBA" id="ARBA00022800"/>
    </source>
</evidence>
<keyword evidence="15" id="KW-1185">Reference proteome</keyword>
<dbReference type="Proteomes" id="UP000287766">
    <property type="component" value="Unassembled WGS sequence"/>
</dbReference>
<evidence type="ECO:0000313" key="15">
    <source>
        <dbReference type="Proteomes" id="UP000287766"/>
    </source>
</evidence>
<name>A0A7Z6ZSU8_9GAMM</name>
<evidence type="ECO:0000256" key="10">
    <source>
        <dbReference type="ARBA" id="ARBA00022884"/>
    </source>
</evidence>
<feature type="domain" description="tRNA nucleotidyltransferase/poly(A) polymerase RNA and SrmB- binding" evidence="13">
    <location>
        <begin position="149"/>
        <end position="211"/>
    </location>
</feature>
<dbReference type="SUPFAM" id="SSF81301">
    <property type="entry name" value="Nucleotidyltransferase"/>
    <property type="match status" value="1"/>
</dbReference>
<comment type="caution">
    <text evidence="14">The sequence shown here is derived from an EMBL/GenBank/DDBJ whole genome shotgun (WGS) entry which is preliminary data.</text>
</comment>
<evidence type="ECO:0000256" key="3">
    <source>
        <dbReference type="ARBA" id="ARBA00022694"/>
    </source>
</evidence>
<dbReference type="Pfam" id="PF01743">
    <property type="entry name" value="PolyA_pol"/>
    <property type="match status" value="1"/>
</dbReference>
<dbReference type="GO" id="GO:0042245">
    <property type="term" value="P:RNA repair"/>
    <property type="evidence" value="ECO:0007669"/>
    <property type="project" value="UniProtKB-KW"/>
</dbReference>
<sequence length="364" mass="40180">MKTYLVGGAVRDQLLGLLVVDRDYVVVGATPAAMLAAGFQQVGKDFPVFLHPRTQAEYALARTERKQGKGYTGFAVNVDPTVTLEEDLLRRDLTINAMAETAQGEIIDPYGGQQDIELRLLRHVSPAFTEDPLRVLRVARFNARFHALGFTIATETRALLKEIADRGELATISAERVWRETELALRSSSPAVYFETLNEVHALAPWFAELSDVIDTALERLRLCSALSDDSQIRCAALFSALADAHGKAICTRLKVPNRVKQLTRAAIQTTVFWNDQWSPDSILTILSKIDGWRQPERVEAMLPIWSAQGMSSEHLKTLQDCFAAAREVSIQSLAEETNIEHLQGPAIGAAIQAARLAAVRSAF</sequence>
<dbReference type="GO" id="GO:0003723">
    <property type="term" value="F:RNA binding"/>
    <property type="evidence" value="ECO:0007669"/>
    <property type="project" value="UniProtKB-KW"/>
</dbReference>
<dbReference type="InterPro" id="IPR032828">
    <property type="entry name" value="PolyA_RNA-bd"/>
</dbReference>
<proteinExistence type="inferred from homology"/>
<dbReference type="RefSeq" id="WP_169929402.1">
    <property type="nucleotide sequence ID" value="NZ_PIPR01000001.1"/>
</dbReference>
<dbReference type="PANTHER" id="PTHR47545">
    <property type="entry name" value="MULTIFUNCTIONAL CCA PROTEIN"/>
    <property type="match status" value="1"/>
</dbReference>
<dbReference type="InterPro" id="IPR012006">
    <property type="entry name" value="CCA_bact"/>
</dbReference>
<feature type="domain" description="Poly A polymerase head" evidence="12">
    <location>
        <begin position="3"/>
        <end position="122"/>
    </location>
</feature>
<dbReference type="GO" id="GO:0005524">
    <property type="term" value="F:ATP binding"/>
    <property type="evidence" value="ECO:0007669"/>
    <property type="project" value="UniProtKB-KW"/>
</dbReference>
<accession>A0A7Z6ZSU8</accession>
<evidence type="ECO:0008006" key="16">
    <source>
        <dbReference type="Google" id="ProtNLM"/>
    </source>
</evidence>
<dbReference type="Pfam" id="PF12627">
    <property type="entry name" value="PolyA_pol_RNAbd"/>
    <property type="match status" value="1"/>
</dbReference>
<keyword evidence="9" id="KW-0460">Magnesium</keyword>
<evidence type="ECO:0000256" key="2">
    <source>
        <dbReference type="ARBA" id="ARBA00022679"/>
    </source>
</evidence>
<dbReference type="GO" id="GO:0004810">
    <property type="term" value="F:CCA tRNA nucleotidyltransferase activity"/>
    <property type="evidence" value="ECO:0007669"/>
    <property type="project" value="InterPro"/>
</dbReference>
<dbReference type="EMBL" id="PIPR01000001">
    <property type="protein sequence ID" value="RUO40668.1"/>
    <property type="molecule type" value="Genomic_DNA"/>
</dbReference>
<reference evidence="15" key="1">
    <citation type="journal article" date="2018" name="Front. Microbiol.">
        <title>Genome-Based Analysis Reveals the Taxonomy and Diversity of the Family Idiomarinaceae.</title>
        <authorList>
            <person name="Liu Y."/>
            <person name="Lai Q."/>
            <person name="Shao Z."/>
        </authorList>
    </citation>
    <scope>NUCLEOTIDE SEQUENCE [LARGE SCALE GENOMIC DNA]</scope>
    <source>
        <strain evidence="15">KYW314</strain>
    </source>
</reference>
<keyword evidence="8" id="KW-0067">ATP-binding</keyword>
<evidence type="ECO:0000259" key="13">
    <source>
        <dbReference type="Pfam" id="PF12627"/>
    </source>
</evidence>
<dbReference type="SUPFAM" id="SSF81891">
    <property type="entry name" value="Poly A polymerase C-terminal region-like"/>
    <property type="match status" value="1"/>
</dbReference>
<evidence type="ECO:0000256" key="5">
    <source>
        <dbReference type="ARBA" id="ARBA00022723"/>
    </source>
</evidence>
<dbReference type="InterPro" id="IPR002646">
    <property type="entry name" value="PolA_pol_head_dom"/>
</dbReference>
<comment type="cofactor">
    <cofactor evidence="1">
        <name>Mg(2+)</name>
        <dbReference type="ChEBI" id="CHEBI:18420"/>
    </cofactor>
</comment>
<keyword evidence="5" id="KW-0479">Metal-binding</keyword>
<dbReference type="PIRSF" id="PIRSF000813">
    <property type="entry name" value="CCA_bact"/>
    <property type="match status" value="1"/>
</dbReference>
<dbReference type="InterPro" id="IPR050124">
    <property type="entry name" value="tRNA_CCA-adding_enzyme"/>
</dbReference>
<evidence type="ECO:0000256" key="9">
    <source>
        <dbReference type="ARBA" id="ARBA00022842"/>
    </source>
</evidence>
<dbReference type="CDD" id="cd05398">
    <property type="entry name" value="NT_ClassII-CCAase"/>
    <property type="match status" value="1"/>
</dbReference>
<protein>
    <recommendedName>
        <fullName evidence="16">tRNA nucleotidyltransferase</fullName>
    </recommendedName>
</protein>
<comment type="similarity">
    <text evidence="11">Belongs to the tRNA nucleotidyltransferase/poly(A) polymerase family.</text>
</comment>
<dbReference type="InterPro" id="IPR043519">
    <property type="entry name" value="NT_sf"/>
</dbReference>
<keyword evidence="10 11" id="KW-0694">RNA-binding</keyword>
<evidence type="ECO:0000256" key="8">
    <source>
        <dbReference type="ARBA" id="ARBA00022840"/>
    </source>
</evidence>
<evidence type="ECO:0000256" key="1">
    <source>
        <dbReference type="ARBA" id="ARBA00001946"/>
    </source>
</evidence>
<dbReference type="PANTHER" id="PTHR47545:SF1">
    <property type="entry name" value="MULTIFUNCTIONAL CCA PROTEIN"/>
    <property type="match status" value="1"/>
</dbReference>
<evidence type="ECO:0000256" key="11">
    <source>
        <dbReference type="RuleBase" id="RU003953"/>
    </source>
</evidence>
<dbReference type="GO" id="GO:0001680">
    <property type="term" value="P:tRNA 3'-terminal CCA addition"/>
    <property type="evidence" value="ECO:0007669"/>
    <property type="project" value="InterPro"/>
</dbReference>
<keyword evidence="3" id="KW-0819">tRNA processing</keyword>
<dbReference type="Gene3D" id="1.10.3090.10">
    <property type="entry name" value="cca-adding enzyme, domain 2"/>
    <property type="match status" value="1"/>
</dbReference>
<keyword evidence="7" id="KW-0692">RNA repair</keyword>
<dbReference type="Gene3D" id="3.30.460.10">
    <property type="entry name" value="Beta Polymerase, domain 2"/>
    <property type="match status" value="1"/>
</dbReference>